<evidence type="ECO:0000256" key="4">
    <source>
        <dbReference type="ARBA" id="ARBA00022825"/>
    </source>
</evidence>
<feature type="signal peptide" evidence="7">
    <location>
        <begin position="1"/>
        <end position="32"/>
    </location>
</feature>
<dbReference type="PRINTS" id="PR00723">
    <property type="entry name" value="SUBTILISIN"/>
</dbReference>
<dbReference type="InterPro" id="IPR034193">
    <property type="entry name" value="PCSK9_ProteinaseK-like"/>
</dbReference>
<dbReference type="SUPFAM" id="SSF51055">
    <property type="entry name" value="Carbohydrate binding domain"/>
    <property type="match status" value="1"/>
</dbReference>
<dbReference type="CDD" id="cd04077">
    <property type="entry name" value="Peptidases_S8_PCSK9_ProteinaseK_like"/>
    <property type="match status" value="1"/>
</dbReference>
<name>A0ABV9RUP3_9PSEU</name>
<evidence type="ECO:0000256" key="5">
    <source>
        <dbReference type="PROSITE-ProRule" id="PRU01240"/>
    </source>
</evidence>
<dbReference type="InterPro" id="IPR036573">
    <property type="entry name" value="CBM_sf_5/12"/>
</dbReference>
<evidence type="ECO:0000259" key="9">
    <source>
        <dbReference type="Pfam" id="PF05922"/>
    </source>
</evidence>
<dbReference type="Gene3D" id="2.10.10.20">
    <property type="entry name" value="Carbohydrate-binding module superfamily 5/12"/>
    <property type="match status" value="1"/>
</dbReference>
<dbReference type="EMBL" id="JBHSIS010000002">
    <property type="protein sequence ID" value="MFC4852006.1"/>
    <property type="molecule type" value="Genomic_DNA"/>
</dbReference>
<keyword evidence="3 5" id="KW-0378">Hydrolase</keyword>
<dbReference type="Gene3D" id="3.40.50.200">
    <property type="entry name" value="Peptidase S8/S53 domain"/>
    <property type="match status" value="1"/>
</dbReference>
<dbReference type="Pfam" id="PF05922">
    <property type="entry name" value="Inhibitor_I9"/>
    <property type="match status" value="1"/>
</dbReference>
<organism evidence="10 11">
    <name type="scientific">Actinophytocola glycyrrhizae</name>
    <dbReference type="NCBI Taxonomy" id="2044873"/>
    <lineage>
        <taxon>Bacteria</taxon>
        <taxon>Bacillati</taxon>
        <taxon>Actinomycetota</taxon>
        <taxon>Actinomycetes</taxon>
        <taxon>Pseudonocardiales</taxon>
        <taxon>Pseudonocardiaceae</taxon>
    </lineage>
</organism>
<dbReference type="InterPro" id="IPR023828">
    <property type="entry name" value="Peptidase_S8_Ser-AS"/>
</dbReference>
<evidence type="ECO:0000256" key="7">
    <source>
        <dbReference type="SAM" id="SignalP"/>
    </source>
</evidence>
<dbReference type="Proteomes" id="UP001595859">
    <property type="component" value="Unassembled WGS sequence"/>
</dbReference>
<keyword evidence="7" id="KW-0732">Signal</keyword>
<dbReference type="PANTHER" id="PTHR43806">
    <property type="entry name" value="PEPTIDASE S8"/>
    <property type="match status" value="1"/>
</dbReference>
<dbReference type="Gene3D" id="3.30.70.80">
    <property type="entry name" value="Peptidase S8 propeptide/proteinase inhibitor I9"/>
    <property type="match status" value="1"/>
</dbReference>
<dbReference type="Pfam" id="PF00082">
    <property type="entry name" value="Peptidase_S8"/>
    <property type="match status" value="1"/>
</dbReference>
<evidence type="ECO:0000313" key="10">
    <source>
        <dbReference type="EMBL" id="MFC4852006.1"/>
    </source>
</evidence>
<dbReference type="RefSeq" id="WP_378053318.1">
    <property type="nucleotide sequence ID" value="NZ_JBHSIS010000002.1"/>
</dbReference>
<dbReference type="PROSITE" id="PS51892">
    <property type="entry name" value="SUBTILASE"/>
    <property type="match status" value="1"/>
</dbReference>
<feature type="domain" description="Peptidase S8/S53" evidence="8">
    <location>
        <begin position="144"/>
        <end position="376"/>
    </location>
</feature>
<keyword evidence="11" id="KW-1185">Reference proteome</keyword>
<dbReference type="InterPro" id="IPR015500">
    <property type="entry name" value="Peptidase_S8_subtilisin-rel"/>
</dbReference>
<evidence type="ECO:0000256" key="3">
    <source>
        <dbReference type="ARBA" id="ARBA00022801"/>
    </source>
</evidence>
<dbReference type="InterPro" id="IPR050131">
    <property type="entry name" value="Peptidase_S8_subtilisin-like"/>
</dbReference>
<dbReference type="PROSITE" id="PS00138">
    <property type="entry name" value="SUBTILASE_SER"/>
    <property type="match status" value="1"/>
</dbReference>
<dbReference type="PANTHER" id="PTHR43806:SF11">
    <property type="entry name" value="CEREVISIN-RELATED"/>
    <property type="match status" value="1"/>
</dbReference>
<comment type="similarity">
    <text evidence="1 5 6">Belongs to the peptidase S8 family.</text>
</comment>
<feature type="active site" description="Charge relay system" evidence="5">
    <location>
        <position position="184"/>
    </location>
</feature>
<dbReference type="InterPro" id="IPR022398">
    <property type="entry name" value="Peptidase_S8_His-AS"/>
</dbReference>
<dbReference type="PROSITE" id="PS00137">
    <property type="entry name" value="SUBTILASE_HIS"/>
    <property type="match status" value="1"/>
</dbReference>
<feature type="active site" description="Charge relay system" evidence="5">
    <location>
        <position position="153"/>
    </location>
</feature>
<dbReference type="InterPro" id="IPR023827">
    <property type="entry name" value="Peptidase_S8_Asp-AS"/>
</dbReference>
<dbReference type="SUPFAM" id="SSF54897">
    <property type="entry name" value="Protease propeptides/inhibitors"/>
    <property type="match status" value="1"/>
</dbReference>
<dbReference type="CDD" id="cd12215">
    <property type="entry name" value="ChiC_BD"/>
    <property type="match status" value="1"/>
</dbReference>
<comment type="caution">
    <text evidence="10">The sequence shown here is derived from an EMBL/GenBank/DDBJ whole genome shotgun (WGS) entry which is preliminary data.</text>
</comment>
<dbReference type="InterPro" id="IPR010259">
    <property type="entry name" value="S8pro/Inhibitor_I9"/>
</dbReference>
<feature type="domain" description="Inhibitor I9" evidence="9">
    <location>
        <begin position="50"/>
        <end position="110"/>
    </location>
</feature>
<evidence type="ECO:0000256" key="2">
    <source>
        <dbReference type="ARBA" id="ARBA00022670"/>
    </source>
</evidence>
<feature type="chain" id="PRO_5046006459" evidence="7">
    <location>
        <begin position="33"/>
        <end position="458"/>
    </location>
</feature>
<evidence type="ECO:0000313" key="11">
    <source>
        <dbReference type="Proteomes" id="UP001595859"/>
    </source>
</evidence>
<dbReference type="SUPFAM" id="SSF52743">
    <property type="entry name" value="Subtilisin-like"/>
    <property type="match status" value="1"/>
</dbReference>
<dbReference type="PROSITE" id="PS00136">
    <property type="entry name" value="SUBTILASE_ASP"/>
    <property type="match status" value="1"/>
</dbReference>
<dbReference type="InterPro" id="IPR036852">
    <property type="entry name" value="Peptidase_S8/S53_dom_sf"/>
</dbReference>
<dbReference type="InterPro" id="IPR037045">
    <property type="entry name" value="S8pro/Inhibitor_I9_sf"/>
</dbReference>
<keyword evidence="4 5" id="KW-0720">Serine protease</keyword>
<proteinExistence type="inferred from homology"/>
<keyword evidence="2 5" id="KW-0645">Protease</keyword>
<protein>
    <submittedName>
        <fullName evidence="10">S8 family serine peptidase</fullName>
    </submittedName>
</protein>
<evidence type="ECO:0000259" key="8">
    <source>
        <dbReference type="Pfam" id="PF00082"/>
    </source>
</evidence>
<gene>
    <name evidence="10" type="ORF">ACFPCV_00720</name>
</gene>
<reference evidence="11" key="1">
    <citation type="journal article" date="2019" name="Int. J. Syst. Evol. Microbiol.">
        <title>The Global Catalogue of Microorganisms (GCM) 10K type strain sequencing project: providing services to taxonomists for standard genome sequencing and annotation.</title>
        <authorList>
            <consortium name="The Broad Institute Genomics Platform"/>
            <consortium name="The Broad Institute Genome Sequencing Center for Infectious Disease"/>
            <person name="Wu L."/>
            <person name="Ma J."/>
        </authorList>
    </citation>
    <scope>NUCLEOTIDE SEQUENCE [LARGE SCALE GENOMIC DNA]</scope>
    <source>
        <strain evidence="11">ZS-22-S1</strain>
    </source>
</reference>
<dbReference type="InterPro" id="IPR000209">
    <property type="entry name" value="Peptidase_S8/S53_dom"/>
</dbReference>
<evidence type="ECO:0000256" key="6">
    <source>
        <dbReference type="RuleBase" id="RU003355"/>
    </source>
</evidence>
<accession>A0ABV9RUP3</accession>
<feature type="active site" description="Charge relay system" evidence="5">
    <location>
        <position position="337"/>
    </location>
</feature>
<sequence length="458" mass="46578">MRRPRNTHLLKTGLVAAAVVAASLSLGTTASAADGKVLGTNAEGTIKDSYIVVLKEGAASAASVADAHNAKVTHTYRAALHGYAATMSEADAKRTAADPSVDYVEQNRVISALETQPNPPSWGLDRVDQRTLPLDSSYTYPNSGSGVTAYIIDTGIRTSHSDFGGQATWGTNTVDSNNTDCNGHGTHVAGTVGGTAHGVAKDVDLVAVKVLNCQGSGTLAGVAQGIDWVTANAVKPAVANMSLGATGTNATLENAVRNSISSGVTYAIASGNSNADACNFTPARTPEAITVNSTDRTDARSSFSNFGTCTDIFAPGRDITSAWNTSDSATNTISGTSMATPHVAGAAAVYLGSHPNATPAAVQTALKDFASIGKVTNAGAGSPNNLLYVGEGADPDPGDPGDPGEPPACDGVAAWSASSLYFFGSEVSHNGHVWILAAFYSYGEAPGTTTSWLDMGAC</sequence>
<evidence type="ECO:0000256" key="1">
    <source>
        <dbReference type="ARBA" id="ARBA00011073"/>
    </source>
</evidence>